<keyword evidence="1 2" id="KW-0808">Transferase</keyword>
<protein>
    <submittedName>
        <fullName evidence="4">CDP-diacylglycerol---serine O-phosphatidyltransferase</fullName>
    </submittedName>
</protein>
<feature type="transmembrane region" description="Helical" evidence="3">
    <location>
        <begin position="40"/>
        <end position="60"/>
    </location>
</feature>
<keyword evidence="3" id="KW-0812">Transmembrane</keyword>
<feature type="transmembrane region" description="Helical" evidence="3">
    <location>
        <begin position="12"/>
        <end position="34"/>
    </location>
</feature>
<dbReference type="InterPro" id="IPR043130">
    <property type="entry name" value="CDP-OH_PTrfase_TM_dom"/>
</dbReference>
<dbReference type="Gene3D" id="1.20.120.1760">
    <property type="match status" value="1"/>
</dbReference>
<name>A0A450TPX5_9GAMM</name>
<dbReference type="Pfam" id="PF01066">
    <property type="entry name" value="CDP-OH_P_transf"/>
    <property type="match status" value="1"/>
</dbReference>
<sequence>MSFAFIPIRLAVVTLFTLGNGLCGLSALLFMLLFPGEAGVVFAGWMILLGFGLDLLDGLAARALGVQGRFGGELDSLCDAITFGVVPAILIVKPYGESIFANGGTQDMIPIYAASAIYLSAVLIRLARFNATVEPNSVQGHLWFTGLPSPVAALWVGSFVIMTTLSYWETPLGDIPSPPLWGAALGAIVIAGLMVSKLPYADLPKHYVKGSRSKWSLLPWAILMFFVTPVVVVFLFFSVYLLSPAVSVLRKKPTMMEHVSASRQD</sequence>
<reference evidence="4" key="1">
    <citation type="submission" date="2019-02" db="EMBL/GenBank/DDBJ databases">
        <authorList>
            <person name="Gruber-Vodicka R. H."/>
            <person name="Seah K. B. B."/>
        </authorList>
    </citation>
    <scope>NUCLEOTIDE SEQUENCE</scope>
    <source>
        <strain evidence="4">BECK_BZ131</strain>
    </source>
</reference>
<evidence type="ECO:0000256" key="3">
    <source>
        <dbReference type="SAM" id="Phobius"/>
    </source>
</evidence>
<dbReference type="EMBL" id="CAADFE010000021">
    <property type="protein sequence ID" value="VFJ70045.1"/>
    <property type="molecule type" value="Genomic_DNA"/>
</dbReference>
<evidence type="ECO:0000256" key="1">
    <source>
        <dbReference type="ARBA" id="ARBA00022679"/>
    </source>
</evidence>
<dbReference type="AlphaFoldDB" id="A0A450TPX5"/>
<keyword evidence="3" id="KW-0472">Membrane</keyword>
<gene>
    <name evidence="4" type="ORF">BECKFW1821C_GA0114237_10215</name>
</gene>
<feature type="transmembrane region" description="Helical" evidence="3">
    <location>
        <begin position="147"/>
        <end position="168"/>
    </location>
</feature>
<evidence type="ECO:0000256" key="2">
    <source>
        <dbReference type="RuleBase" id="RU003750"/>
    </source>
</evidence>
<feature type="transmembrane region" description="Helical" evidence="3">
    <location>
        <begin position="220"/>
        <end position="242"/>
    </location>
</feature>
<dbReference type="GO" id="GO:0016780">
    <property type="term" value="F:phosphotransferase activity, for other substituted phosphate groups"/>
    <property type="evidence" value="ECO:0007669"/>
    <property type="project" value="InterPro"/>
</dbReference>
<dbReference type="GO" id="GO:0016020">
    <property type="term" value="C:membrane"/>
    <property type="evidence" value="ECO:0007669"/>
    <property type="project" value="InterPro"/>
</dbReference>
<dbReference type="InterPro" id="IPR048254">
    <property type="entry name" value="CDP_ALCOHOL_P_TRANSF_CS"/>
</dbReference>
<dbReference type="GO" id="GO:0008654">
    <property type="term" value="P:phospholipid biosynthetic process"/>
    <property type="evidence" value="ECO:0007669"/>
    <property type="project" value="InterPro"/>
</dbReference>
<feature type="transmembrane region" description="Helical" evidence="3">
    <location>
        <begin position="109"/>
        <end position="127"/>
    </location>
</feature>
<proteinExistence type="inferred from homology"/>
<organism evidence="4">
    <name type="scientific">Candidatus Kentrum sp. FW</name>
    <dbReference type="NCBI Taxonomy" id="2126338"/>
    <lineage>
        <taxon>Bacteria</taxon>
        <taxon>Pseudomonadati</taxon>
        <taxon>Pseudomonadota</taxon>
        <taxon>Gammaproteobacteria</taxon>
        <taxon>Candidatus Kentrum</taxon>
    </lineage>
</organism>
<feature type="transmembrane region" description="Helical" evidence="3">
    <location>
        <begin position="180"/>
        <end position="200"/>
    </location>
</feature>
<evidence type="ECO:0000313" key="4">
    <source>
        <dbReference type="EMBL" id="VFJ70045.1"/>
    </source>
</evidence>
<dbReference type="InterPro" id="IPR000462">
    <property type="entry name" value="CDP-OH_P_trans"/>
</dbReference>
<dbReference type="PROSITE" id="PS00379">
    <property type="entry name" value="CDP_ALCOHOL_P_TRANSF"/>
    <property type="match status" value="1"/>
</dbReference>
<comment type="similarity">
    <text evidence="2">Belongs to the CDP-alcohol phosphatidyltransferase class-I family.</text>
</comment>
<keyword evidence="3" id="KW-1133">Transmembrane helix</keyword>
<accession>A0A450TPX5</accession>